<organism evidence="2 3">
    <name type="scientific">Tanacetum coccineum</name>
    <dbReference type="NCBI Taxonomy" id="301880"/>
    <lineage>
        <taxon>Eukaryota</taxon>
        <taxon>Viridiplantae</taxon>
        <taxon>Streptophyta</taxon>
        <taxon>Embryophyta</taxon>
        <taxon>Tracheophyta</taxon>
        <taxon>Spermatophyta</taxon>
        <taxon>Magnoliopsida</taxon>
        <taxon>eudicotyledons</taxon>
        <taxon>Gunneridae</taxon>
        <taxon>Pentapetalae</taxon>
        <taxon>asterids</taxon>
        <taxon>campanulids</taxon>
        <taxon>Asterales</taxon>
        <taxon>Asteraceae</taxon>
        <taxon>Asteroideae</taxon>
        <taxon>Anthemideae</taxon>
        <taxon>Anthemidinae</taxon>
        <taxon>Tanacetum</taxon>
    </lineage>
</organism>
<reference evidence="2" key="1">
    <citation type="journal article" date="2022" name="Int. J. Mol. Sci.">
        <title>Draft Genome of Tanacetum Coccineum: Genomic Comparison of Closely Related Tanacetum-Family Plants.</title>
        <authorList>
            <person name="Yamashiro T."/>
            <person name="Shiraishi A."/>
            <person name="Nakayama K."/>
            <person name="Satake H."/>
        </authorList>
    </citation>
    <scope>NUCLEOTIDE SEQUENCE</scope>
</reference>
<accession>A0ABQ4ZRA6</accession>
<dbReference type="EMBL" id="BQNB010011583">
    <property type="protein sequence ID" value="GJS92465.1"/>
    <property type="molecule type" value="Genomic_DNA"/>
</dbReference>
<protein>
    <submittedName>
        <fullName evidence="2">Uncharacterized protein</fullName>
    </submittedName>
</protein>
<comment type="caution">
    <text evidence="2">The sequence shown here is derived from an EMBL/GenBank/DDBJ whole genome shotgun (WGS) entry which is preliminary data.</text>
</comment>
<feature type="compositionally biased region" description="Basic and acidic residues" evidence="1">
    <location>
        <begin position="352"/>
        <end position="363"/>
    </location>
</feature>
<reference evidence="2" key="2">
    <citation type="submission" date="2022-01" db="EMBL/GenBank/DDBJ databases">
        <authorList>
            <person name="Yamashiro T."/>
            <person name="Shiraishi A."/>
            <person name="Satake H."/>
            <person name="Nakayama K."/>
        </authorList>
    </citation>
    <scope>NUCLEOTIDE SEQUENCE</scope>
</reference>
<dbReference type="Proteomes" id="UP001151760">
    <property type="component" value="Unassembled WGS sequence"/>
</dbReference>
<feature type="compositionally biased region" description="Basic and acidic residues" evidence="1">
    <location>
        <begin position="372"/>
        <end position="382"/>
    </location>
</feature>
<proteinExistence type="predicted"/>
<sequence>MSKAKRLKIQTTSRTKMLLMQAQENESIWMKKGRCFLSADECDAFAYECERSHFTEMFMASLTSKIIYDKPGIHMTRIIHLRNCLECVVRIKIETSPKALLKQPSKRNKMRRNKIQLTPSDDISMQDEGNVSDMEDTDNAHIPKVSTTTWFKPILESERPTTPEPEWTIPPNDFPEPDHNWANAYAITYKVLEENKLQRKTCELDDECHKLTELIRLMRNLRVSEFYKNINVTTALGGPPSQVTIQPQFFFNKDLDYLLTGDKERKIALSISKLKAARYLDFGLEELVPSLCVEKYGYNYLREIILRRADYPEYKISEKDFKNLHPNDFEDLFLLNIQEKLNIDQEDKISLPHEQKWSEDDKRRSKTSSQQSEKDYRSEGLSKSRKLCLGDE</sequence>
<evidence type="ECO:0000256" key="1">
    <source>
        <dbReference type="SAM" id="MobiDB-lite"/>
    </source>
</evidence>
<evidence type="ECO:0000313" key="2">
    <source>
        <dbReference type="EMBL" id="GJS92465.1"/>
    </source>
</evidence>
<gene>
    <name evidence="2" type="ORF">Tco_0799433</name>
</gene>
<keyword evidence="3" id="KW-1185">Reference proteome</keyword>
<evidence type="ECO:0000313" key="3">
    <source>
        <dbReference type="Proteomes" id="UP001151760"/>
    </source>
</evidence>
<feature type="region of interest" description="Disordered" evidence="1">
    <location>
        <begin position="352"/>
        <end position="392"/>
    </location>
</feature>
<name>A0ABQ4ZRA6_9ASTR</name>